<keyword evidence="3" id="KW-1185">Reference proteome</keyword>
<sequence length="526" mass="57190">MRTDAGFIKVCPLLFMGRINRKPLIRKENSLMKPIRRPDLPAVSPNASLPGQWARALAAAGIVAGLYGSLGGSALLFLLIFIGLVMLGGLLLQMLGPRKIELIRTLSPVQPTAGNGVLVTVKLSFRCRLPIPWLMIEERWTCGNQRLLLFPGFRREFQYTYRLERLARGRQQLRYCRVSWGDLPGWFTGTSAPEVSQAFKVLPSPLYLGKRPSEEGAGKVLTQVPSRRRTGSEEVSDIRNYQPGDPMNRVHWKNTARRGFLQSRVPEREKGRMLCVVLDNCPSSYEIPWESLPPRGHSSYGEPAFERAVSAALGLLLTTERAGSYSQLFTGGWPEGMARYEGLGVIPGRVLDTLAEIAPDGTRTLARLLEDASRQWIPGMNVAVITGCPDREAALTISRLLAQGIKVDLYYVWDREAPGKRNPSPGPAAGHRRPSAEAGALVPHSAPVLSDKITVVYEAGQGDFSASADVVSNLSGMESVGSGTAATICGSLGRLGAGLYCLEHVPPAGESGEGRADGEVRKPSAR</sequence>
<evidence type="ECO:0000256" key="1">
    <source>
        <dbReference type="SAM" id="MobiDB-lite"/>
    </source>
</evidence>
<dbReference type="PANTHER" id="PTHR34351:SF2">
    <property type="entry name" value="DUF58 DOMAIN-CONTAINING PROTEIN"/>
    <property type="match status" value="1"/>
</dbReference>
<protein>
    <submittedName>
        <fullName evidence="2">DUF58 domain-containing protein</fullName>
    </submittedName>
</protein>
<dbReference type="EMBL" id="RQPI01000029">
    <property type="protein sequence ID" value="RQW07770.1"/>
    <property type="molecule type" value="Genomic_DNA"/>
</dbReference>
<name>A0A3N9NXH4_9BACL</name>
<dbReference type="Proteomes" id="UP000282529">
    <property type="component" value="Unassembled WGS sequence"/>
</dbReference>
<proteinExistence type="predicted"/>
<comment type="caution">
    <text evidence="2">The sequence shown here is derived from an EMBL/GenBank/DDBJ whole genome shotgun (WGS) entry which is preliminary data.</text>
</comment>
<dbReference type="PANTHER" id="PTHR34351">
    <property type="entry name" value="SLR1927 PROTEIN-RELATED"/>
    <property type="match status" value="1"/>
</dbReference>
<accession>A0A3N9NXH4</accession>
<evidence type="ECO:0000313" key="2">
    <source>
        <dbReference type="EMBL" id="RQW07770.1"/>
    </source>
</evidence>
<feature type="region of interest" description="Disordered" evidence="1">
    <location>
        <begin position="420"/>
        <end position="441"/>
    </location>
</feature>
<dbReference type="AlphaFoldDB" id="A0A3N9NXH4"/>
<feature type="compositionally biased region" description="Basic and acidic residues" evidence="1">
    <location>
        <begin position="512"/>
        <end position="526"/>
    </location>
</feature>
<evidence type="ECO:0000313" key="3">
    <source>
        <dbReference type="Proteomes" id="UP000282529"/>
    </source>
</evidence>
<organism evidence="2 3">
    <name type="scientific">Paenibacillus rhizophilus</name>
    <dbReference type="NCBI Taxonomy" id="1850366"/>
    <lineage>
        <taxon>Bacteria</taxon>
        <taxon>Bacillati</taxon>
        <taxon>Bacillota</taxon>
        <taxon>Bacilli</taxon>
        <taxon>Bacillales</taxon>
        <taxon>Paenibacillaceae</taxon>
        <taxon>Paenibacillus</taxon>
    </lineage>
</organism>
<gene>
    <name evidence="2" type="ORF">EH198_24210</name>
</gene>
<dbReference type="OrthoDB" id="140416at2"/>
<feature type="region of interest" description="Disordered" evidence="1">
    <location>
        <begin position="506"/>
        <end position="526"/>
    </location>
</feature>
<reference evidence="2 3" key="1">
    <citation type="submission" date="2018-11" db="EMBL/GenBank/DDBJ databases">
        <title>Genome sequence of strain 7197.</title>
        <authorList>
            <person name="Gao J."/>
            <person name="Sun J."/>
        </authorList>
    </citation>
    <scope>NUCLEOTIDE SEQUENCE [LARGE SCALE GENOMIC DNA]</scope>
    <source>
        <strain evidence="2 3">7197</strain>
    </source>
</reference>